<dbReference type="EMBL" id="CP065668">
    <property type="protein sequence ID" value="QPS11444.1"/>
    <property type="molecule type" value="Genomic_DNA"/>
</dbReference>
<feature type="region of interest" description="Disordered" evidence="1">
    <location>
        <begin position="1"/>
        <end position="20"/>
    </location>
</feature>
<dbReference type="RefSeq" id="WP_197956833.1">
    <property type="nucleotide sequence ID" value="NZ_CP065668.1"/>
</dbReference>
<dbReference type="Pfam" id="PF05926">
    <property type="entry name" value="Phage_GPL"/>
    <property type="match status" value="1"/>
</dbReference>
<evidence type="ECO:0000313" key="2">
    <source>
        <dbReference type="EMBL" id="QPS11444.1"/>
    </source>
</evidence>
<reference evidence="2 3" key="1">
    <citation type="submission" date="2020-12" db="EMBL/GenBank/DDBJ databases">
        <title>FDA dAtabase for Regulatory Grade micrObial Sequences (FDA-ARGOS): Supporting development and validation of Infectious Disease Dx tests.</title>
        <authorList>
            <person name="Sproer C."/>
            <person name="Gronow S."/>
            <person name="Severitt S."/>
            <person name="Schroder I."/>
            <person name="Tallon L."/>
            <person name="Sadzewicz L."/>
            <person name="Zhao X."/>
            <person name="Boylan J."/>
            <person name="Ott S."/>
            <person name="Bowen H."/>
            <person name="Vavikolanu K."/>
            <person name="Mehta A."/>
            <person name="Aluvathingal J."/>
            <person name="Nadendla S."/>
            <person name="Lowell S."/>
            <person name="Myers T."/>
            <person name="Yan Y."/>
            <person name="Sichtig H."/>
        </authorList>
    </citation>
    <scope>NUCLEOTIDE SEQUENCE [LARGE SCALE GENOMIC DNA]</scope>
    <source>
        <strain evidence="2 3">FDAARGOS_909</strain>
    </source>
</reference>
<protein>
    <submittedName>
        <fullName evidence="2">Head completion/stabilization protein</fullName>
    </submittedName>
</protein>
<evidence type="ECO:0000313" key="3">
    <source>
        <dbReference type="Proteomes" id="UP000594778"/>
    </source>
</evidence>
<dbReference type="InterPro" id="IPR009225">
    <property type="entry name" value="Phage_head_completion_GpL"/>
</dbReference>
<accession>A0A7T2S9I8</accession>
<gene>
    <name evidence="2" type="ORF">I6G66_09900</name>
</gene>
<proteinExistence type="predicted"/>
<name>A0A7T2S9I8_DELAC</name>
<dbReference type="Proteomes" id="UP000594778">
    <property type="component" value="Chromosome"/>
</dbReference>
<organism evidence="2 3">
    <name type="scientific">Delftia acidovorans</name>
    <name type="common">Pseudomonas acidovorans</name>
    <name type="synonym">Comamonas acidovorans</name>
    <dbReference type="NCBI Taxonomy" id="80866"/>
    <lineage>
        <taxon>Bacteria</taxon>
        <taxon>Pseudomonadati</taxon>
        <taxon>Pseudomonadota</taxon>
        <taxon>Betaproteobacteria</taxon>
        <taxon>Burkholderiales</taxon>
        <taxon>Comamonadaceae</taxon>
        <taxon>Delftia</taxon>
    </lineage>
</organism>
<evidence type="ECO:0000256" key="1">
    <source>
        <dbReference type="SAM" id="MobiDB-lite"/>
    </source>
</evidence>
<sequence>MSLIATANPPASTAEPTVSNDGWFPDMVPTQVRDACRLEGTVTTARLLPALKDAMLSVNAELYEWAAEQRARWGYEQLADVPAPQIGGESARLLHYRRAVHECLQADLQEAYRESAATKVGGGGEEAVREALAAKVDYHRKNQRWAIADLLGRARCTVELL</sequence>
<dbReference type="AlphaFoldDB" id="A0A7T2S9I8"/>
<feature type="compositionally biased region" description="Polar residues" evidence="1">
    <location>
        <begin position="9"/>
        <end position="20"/>
    </location>
</feature>